<dbReference type="Proteomes" id="UP001321700">
    <property type="component" value="Unassembled WGS sequence"/>
</dbReference>
<proteinExistence type="predicted"/>
<accession>A0ABU3KN53</accession>
<feature type="chain" id="PRO_5046865427" description="Glycine zipper domain-containing protein" evidence="2">
    <location>
        <begin position="32"/>
        <end position="181"/>
    </location>
</feature>
<protein>
    <recommendedName>
        <fullName evidence="3">Glycine zipper domain-containing protein</fullName>
    </recommendedName>
</protein>
<dbReference type="EMBL" id="JAVBIK010000001">
    <property type="protein sequence ID" value="MDT7518913.1"/>
    <property type="molecule type" value="Genomic_DNA"/>
</dbReference>
<feature type="compositionally biased region" description="Basic residues" evidence="1">
    <location>
        <begin position="155"/>
        <end position="173"/>
    </location>
</feature>
<dbReference type="InterPro" id="IPR039567">
    <property type="entry name" value="Gly-zipper"/>
</dbReference>
<keyword evidence="2" id="KW-0732">Signal</keyword>
<feature type="signal peptide" evidence="2">
    <location>
        <begin position="1"/>
        <end position="31"/>
    </location>
</feature>
<evidence type="ECO:0000313" key="5">
    <source>
        <dbReference type="Proteomes" id="UP001321700"/>
    </source>
</evidence>
<name>A0ABU3KN53_9BURK</name>
<sequence>MSTLRRALTHSRWMAAPLMAAALCAAPLSHANEWTPILGGGAGAAAGAVLGQSVGGKNGAVIGGAIGGATGAAVTSPGRNQSSAMIGGAIGGAAGAAVGQSVGGSSGAVVGAGIGGAAGTGIARGMNDHSRADRYAHGGPRHPGYQTGYRDDHHGYRKGFGHHKPHHGHRGKGRGHDRFRD</sequence>
<evidence type="ECO:0000313" key="4">
    <source>
        <dbReference type="EMBL" id="MDT7518913.1"/>
    </source>
</evidence>
<reference evidence="4 5" key="1">
    <citation type="submission" date="2023-08" db="EMBL/GenBank/DDBJ databases">
        <title>Rhodoferax potami sp. nov. and Rhodoferax mekongensis sp. nov., isolated from the Mekong River in Thailand.</title>
        <authorList>
            <person name="Kitikhun S."/>
            <person name="Charoenyingcharoen P."/>
            <person name="Siriarchawattana P."/>
            <person name="Likhitrattanapisal S."/>
            <person name="Nilsakha T."/>
            <person name="Chanpet A."/>
            <person name="Rattanawaree P."/>
            <person name="Ingsriswang S."/>
        </authorList>
    </citation>
    <scope>NUCLEOTIDE SEQUENCE [LARGE SCALE GENOMIC DNA]</scope>
    <source>
        <strain evidence="4 5">TBRC 17660</strain>
    </source>
</reference>
<dbReference type="Pfam" id="PF13488">
    <property type="entry name" value="Gly-zipper_Omp"/>
    <property type="match status" value="1"/>
</dbReference>
<feature type="domain" description="Glycine zipper" evidence="3">
    <location>
        <begin position="86"/>
        <end position="127"/>
    </location>
</feature>
<organism evidence="4 5">
    <name type="scientific">Rhodoferax potami</name>
    <dbReference type="NCBI Taxonomy" id="3068338"/>
    <lineage>
        <taxon>Bacteria</taxon>
        <taxon>Pseudomonadati</taxon>
        <taxon>Pseudomonadota</taxon>
        <taxon>Betaproteobacteria</taxon>
        <taxon>Burkholderiales</taxon>
        <taxon>Comamonadaceae</taxon>
        <taxon>Rhodoferax</taxon>
    </lineage>
</organism>
<comment type="caution">
    <text evidence="4">The sequence shown here is derived from an EMBL/GenBank/DDBJ whole genome shotgun (WGS) entry which is preliminary data.</text>
</comment>
<dbReference type="RefSeq" id="WP_313874628.1">
    <property type="nucleotide sequence ID" value="NZ_JAVBIK010000001.1"/>
</dbReference>
<evidence type="ECO:0000259" key="3">
    <source>
        <dbReference type="Pfam" id="PF13488"/>
    </source>
</evidence>
<evidence type="ECO:0000256" key="2">
    <source>
        <dbReference type="SAM" id="SignalP"/>
    </source>
</evidence>
<keyword evidence="5" id="KW-1185">Reference proteome</keyword>
<gene>
    <name evidence="4" type="ORF">RAE19_09355</name>
</gene>
<feature type="region of interest" description="Disordered" evidence="1">
    <location>
        <begin position="130"/>
        <end position="181"/>
    </location>
</feature>
<evidence type="ECO:0000256" key="1">
    <source>
        <dbReference type="SAM" id="MobiDB-lite"/>
    </source>
</evidence>